<feature type="domain" description="Peptidase M20 dimerisation" evidence="15">
    <location>
        <begin position="177"/>
        <end position="279"/>
    </location>
</feature>
<dbReference type="SUPFAM" id="SSF55031">
    <property type="entry name" value="Bacterial exopeptidase dimerisation domain"/>
    <property type="match status" value="1"/>
</dbReference>
<dbReference type="STRING" id="936155.HFELIS_10570"/>
<dbReference type="InterPro" id="IPR002933">
    <property type="entry name" value="Peptidase_M20"/>
</dbReference>
<evidence type="ECO:0000256" key="8">
    <source>
        <dbReference type="ARBA" id="ARBA00022801"/>
    </source>
</evidence>
<evidence type="ECO:0000259" key="15">
    <source>
        <dbReference type="Pfam" id="PF07687"/>
    </source>
</evidence>
<dbReference type="GO" id="GO:0019877">
    <property type="term" value="P:diaminopimelate biosynthetic process"/>
    <property type="evidence" value="ECO:0007669"/>
    <property type="project" value="UniProtKB-KW"/>
</dbReference>
<dbReference type="PANTHER" id="PTHR43808:SF31">
    <property type="entry name" value="N-ACETYL-L-CITRULLINE DEACETYLASE"/>
    <property type="match status" value="1"/>
</dbReference>
<reference evidence="16 17" key="1">
    <citation type="journal article" date="2011" name="Genome Biol. Evol.">
        <title>Comparative whole genome sequence analysis of the carcinogenic bacterial model pathogen Helicobacter felis.</title>
        <authorList>
            <person name="Arnold I.C."/>
            <person name="Zigova Z."/>
            <person name="Holden M."/>
            <person name="Lawley T.D."/>
            <person name="Rad R."/>
            <person name="Dougan G."/>
            <person name="Falkow S."/>
            <person name="Bentley S.D."/>
            <person name="Muller A."/>
        </authorList>
    </citation>
    <scope>NUCLEOTIDE SEQUENCE [LARGE SCALE GENOMIC DNA]</scope>
    <source>
        <strain evidence="17">ATCC 49179 / CCUG 28539 / NCTC 12436 / CS1</strain>
    </source>
</reference>
<dbReference type="Gene3D" id="3.40.630.10">
    <property type="entry name" value="Zn peptidases"/>
    <property type="match status" value="2"/>
</dbReference>
<keyword evidence="17" id="KW-1185">Reference proteome</keyword>
<dbReference type="EMBL" id="FQ670179">
    <property type="protein sequence ID" value="CBY83141.1"/>
    <property type="molecule type" value="Genomic_DNA"/>
</dbReference>
<dbReference type="Proteomes" id="UP000007934">
    <property type="component" value="Chromosome"/>
</dbReference>
<evidence type="ECO:0000256" key="7">
    <source>
        <dbReference type="ARBA" id="ARBA00022723"/>
    </source>
</evidence>
<dbReference type="GeneID" id="36133597"/>
<dbReference type="InterPro" id="IPR050072">
    <property type="entry name" value="Peptidase_M20A"/>
</dbReference>
<evidence type="ECO:0000256" key="13">
    <source>
        <dbReference type="ARBA" id="ARBA00051301"/>
    </source>
</evidence>
<comment type="pathway">
    <text evidence="1">Amino-acid biosynthesis; L-lysine biosynthesis via DAP pathway; LL-2,6-diaminopimelate from (S)-tetrahydrodipicolinate (succinylase route): step 3/3.</text>
</comment>
<evidence type="ECO:0000256" key="9">
    <source>
        <dbReference type="ARBA" id="ARBA00022833"/>
    </source>
</evidence>
<keyword evidence="6" id="KW-0028">Amino-acid biosynthesis</keyword>
<evidence type="ECO:0000256" key="1">
    <source>
        <dbReference type="ARBA" id="ARBA00005130"/>
    </source>
</evidence>
<sequence length="381" mass="41336">MNVVQLTQKLISYQTITPKEEGIFDCVGAVLRDFEVLRADQNGVSNVFFYKRFGDPAQTPLHFCFAGHIDVVPVGAGWKHDPFEGVVEDDILYGRGAQDMKGGIGAFLSALHAVCAELADNPPPLILSVLLTSDEEGAARFGTKYMLEVLQEKNLLPHYALVAEPTSAKLLGDSVKIGRRGSIGGKIIVQGIPGHVAYPKTSLNPINLIADKLNLIADAHLDKANAHFEPSRLVITSLKSISDAENVTPQTLEICFNVRHSPQVTLEDVAHFLDAILEKVPCSITLQQNSLPFLSSQNCALVGHIQEAITAVLERTPSLNTYGGTSDARFFAACGVEVVEFGLLNSHIHSIDECVSIEDLNNLCAVFVELLHLIIKEAHGK</sequence>
<gene>
    <name evidence="16" type="ordered locus">Hfelis_10570</name>
</gene>
<dbReference type="InterPro" id="IPR005941">
    <property type="entry name" value="DapE_proteobac"/>
</dbReference>
<comment type="catalytic activity">
    <reaction evidence="13">
        <text>N-succinyl-(2S,6S)-2,6-diaminopimelate + H2O = (2S,6S)-2,6-diaminopimelate + succinate</text>
        <dbReference type="Rhea" id="RHEA:22608"/>
        <dbReference type="ChEBI" id="CHEBI:15377"/>
        <dbReference type="ChEBI" id="CHEBI:30031"/>
        <dbReference type="ChEBI" id="CHEBI:57609"/>
        <dbReference type="ChEBI" id="CHEBI:58087"/>
        <dbReference type="EC" id="3.5.1.18"/>
    </reaction>
</comment>
<comment type="similarity">
    <text evidence="2">Belongs to the peptidase M20A family. DapE subfamily.</text>
</comment>
<dbReference type="eggNOG" id="COG0624">
    <property type="taxonomic scope" value="Bacteria"/>
</dbReference>
<dbReference type="GO" id="GO:0046872">
    <property type="term" value="F:metal ion binding"/>
    <property type="evidence" value="ECO:0007669"/>
    <property type="project" value="UniProtKB-KW"/>
</dbReference>
<organism evidence="16 17">
    <name type="scientific">Helicobacter felis (strain ATCC 49179 / CCUG 28539 / NCTC 12436 / CS1)</name>
    <dbReference type="NCBI Taxonomy" id="936155"/>
    <lineage>
        <taxon>Bacteria</taxon>
        <taxon>Pseudomonadati</taxon>
        <taxon>Campylobacterota</taxon>
        <taxon>Epsilonproteobacteria</taxon>
        <taxon>Campylobacterales</taxon>
        <taxon>Helicobacteraceae</taxon>
        <taxon>Helicobacter</taxon>
    </lineage>
</organism>
<evidence type="ECO:0000313" key="17">
    <source>
        <dbReference type="Proteomes" id="UP000007934"/>
    </source>
</evidence>
<dbReference type="Pfam" id="PF01546">
    <property type="entry name" value="Peptidase_M20"/>
    <property type="match status" value="1"/>
</dbReference>
<dbReference type="OrthoDB" id="5486471at2"/>
<keyword evidence="10" id="KW-0220">Diaminopimelate biosynthesis</keyword>
<dbReference type="GO" id="GO:0009089">
    <property type="term" value="P:lysine biosynthetic process via diaminopimelate"/>
    <property type="evidence" value="ECO:0007669"/>
    <property type="project" value="UniProtKB-UniRule"/>
</dbReference>
<evidence type="ECO:0000256" key="10">
    <source>
        <dbReference type="ARBA" id="ARBA00022915"/>
    </source>
</evidence>
<dbReference type="RefSeq" id="WP_013469506.1">
    <property type="nucleotide sequence ID" value="NC_014810.2"/>
</dbReference>
<evidence type="ECO:0000256" key="11">
    <source>
        <dbReference type="ARBA" id="ARBA00023154"/>
    </source>
</evidence>
<keyword evidence="12" id="KW-0170">Cobalt</keyword>
<evidence type="ECO:0000256" key="14">
    <source>
        <dbReference type="NCBIfam" id="TIGR01246"/>
    </source>
</evidence>
<dbReference type="HOGENOM" id="CLU_021802_4_0_7"/>
<dbReference type="GO" id="GO:0008777">
    <property type="term" value="F:acetylornithine deacetylase activity"/>
    <property type="evidence" value="ECO:0007669"/>
    <property type="project" value="TreeGrafter"/>
</dbReference>
<dbReference type="KEGG" id="hfe:HFELIS_10570"/>
<evidence type="ECO:0000313" key="16">
    <source>
        <dbReference type="EMBL" id="CBY83141.1"/>
    </source>
</evidence>
<name>E7AD23_HELFC</name>
<dbReference type="GO" id="GO:0006526">
    <property type="term" value="P:L-arginine biosynthetic process"/>
    <property type="evidence" value="ECO:0007669"/>
    <property type="project" value="TreeGrafter"/>
</dbReference>
<keyword evidence="11" id="KW-0457">Lysine biosynthesis</keyword>
<dbReference type="SUPFAM" id="SSF53187">
    <property type="entry name" value="Zn-dependent exopeptidases"/>
    <property type="match status" value="1"/>
</dbReference>
<dbReference type="InterPro" id="IPR011650">
    <property type="entry name" value="Peptidase_M20_dimer"/>
</dbReference>
<dbReference type="NCBIfam" id="TIGR01246">
    <property type="entry name" value="dapE_proteo"/>
    <property type="match status" value="1"/>
</dbReference>
<evidence type="ECO:0000256" key="2">
    <source>
        <dbReference type="ARBA" id="ARBA00006746"/>
    </source>
</evidence>
<dbReference type="GO" id="GO:0009014">
    <property type="term" value="F:succinyl-diaminopimelate desuccinylase activity"/>
    <property type="evidence" value="ECO:0007669"/>
    <property type="project" value="UniProtKB-UniRule"/>
</dbReference>
<evidence type="ECO:0000256" key="4">
    <source>
        <dbReference type="ARBA" id="ARBA00011921"/>
    </source>
</evidence>
<comment type="subunit">
    <text evidence="3">Homodimer.</text>
</comment>
<dbReference type="UniPathway" id="UPA00034">
    <property type="reaction ID" value="UER00021"/>
</dbReference>
<dbReference type="PANTHER" id="PTHR43808">
    <property type="entry name" value="ACETYLORNITHINE DEACETYLASE"/>
    <property type="match status" value="1"/>
</dbReference>
<keyword evidence="8" id="KW-0378">Hydrolase</keyword>
<protein>
    <recommendedName>
        <fullName evidence="5 14">Succinyl-diaminopimelate desuccinylase</fullName>
        <ecNumber evidence="4 14">3.5.1.18</ecNumber>
    </recommendedName>
</protein>
<keyword evidence="7" id="KW-0479">Metal-binding</keyword>
<proteinExistence type="inferred from homology"/>
<evidence type="ECO:0000256" key="12">
    <source>
        <dbReference type="ARBA" id="ARBA00023285"/>
    </source>
</evidence>
<dbReference type="Pfam" id="PF07687">
    <property type="entry name" value="M20_dimer"/>
    <property type="match status" value="1"/>
</dbReference>
<keyword evidence="9" id="KW-0862">Zinc</keyword>
<dbReference type="InterPro" id="IPR036264">
    <property type="entry name" value="Bact_exopeptidase_dim_dom"/>
</dbReference>
<evidence type="ECO:0000256" key="3">
    <source>
        <dbReference type="ARBA" id="ARBA00011738"/>
    </source>
</evidence>
<accession>E7AD23</accession>
<evidence type="ECO:0000256" key="5">
    <source>
        <dbReference type="ARBA" id="ARBA00022391"/>
    </source>
</evidence>
<dbReference type="EC" id="3.5.1.18" evidence="4 14"/>
<evidence type="ECO:0000256" key="6">
    <source>
        <dbReference type="ARBA" id="ARBA00022605"/>
    </source>
</evidence>
<dbReference type="AlphaFoldDB" id="E7AD23"/>
<dbReference type="NCBIfam" id="NF009557">
    <property type="entry name" value="PRK13009.1"/>
    <property type="match status" value="1"/>
</dbReference>